<protein>
    <submittedName>
        <fullName evidence="4">Secreted protein</fullName>
    </submittedName>
</protein>
<feature type="chain" id="PRO_5043120753" evidence="1">
    <location>
        <begin position="21"/>
        <end position="141"/>
    </location>
</feature>
<dbReference type="EMBL" id="UYRR01002316">
    <property type="protein sequence ID" value="VDK19457.1"/>
    <property type="molecule type" value="Genomic_DNA"/>
</dbReference>
<accession>A0A0M3J3E4</accession>
<reference evidence="4" key="1">
    <citation type="submission" date="2017-02" db="UniProtKB">
        <authorList>
            <consortium name="WormBaseParasite"/>
        </authorList>
    </citation>
    <scope>IDENTIFICATION</scope>
</reference>
<gene>
    <name evidence="2" type="ORF">ASIM_LOCUS1928</name>
</gene>
<reference evidence="2 3" key="2">
    <citation type="submission" date="2018-11" db="EMBL/GenBank/DDBJ databases">
        <authorList>
            <consortium name="Pathogen Informatics"/>
        </authorList>
    </citation>
    <scope>NUCLEOTIDE SEQUENCE [LARGE SCALE GENOMIC DNA]</scope>
</reference>
<dbReference type="WBParaSite" id="ASIM_0000205701-mRNA-1">
    <property type="protein sequence ID" value="ASIM_0000205701-mRNA-1"/>
    <property type="gene ID" value="ASIM_0000205701"/>
</dbReference>
<dbReference type="AlphaFoldDB" id="A0A0M3J3E4"/>
<proteinExistence type="predicted"/>
<evidence type="ECO:0000313" key="4">
    <source>
        <dbReference type="WBParaSite" id="ASIM_0000205701-mRNA-1"/>
    </source>
</evidence>
<dbReference type="OrthoDB" id="5832735at2759"/>
<evidence type="ECO:0000313" key="2">
    <source>
        <dbReference type="EMBL" id="VDK19457.1"/>
    </source>
</evidence>
<keyword evidence="1" id="KW-0732">Signal</keyword>
<organism evidence="4">
    <name type="scientific">Anisakis simplex</name>
    <name type="common">Herring worm</name>
    <dbReference type="NCBI Taxonomy" id="6269"/>
    <lineage>
        <taxon>Eukaryota</taxon>
        <taxon>Metazoa</taxon>
        <taxon>Ecdysozoa</taxon>
        <taxon>Nematoda</taxon>
        <taxon>Chromadorea</taxon>
        <taxon>Rhabditida</taxon>
        <taxon>Spirurina</taxon>
        <taxon>Ascaridomorpha</taxon>
        <taxon>Ascaridoidea</taxon>
        <taxon>Anisakidae</taxon>
        <taxon>Anisakis</taxon>
        <taxon>Anisakis simplex complex</taxon>
    </lineage>
</organism>
<name>A0A0M3J3E4_ANISI</name>
<dbReference type="Proteomes" id="UP000267096">
    <property type="component" value="Unassembled WGS sequence"/>
</dbReference>
<feature type="signal peptide" evidence="1">
    <location>
        <begin position="1"/>
        <end position="20"/>
    </location>
</feature>
<sequence>MLINHHSYLLALVLLPIALADNLVLYFPVNPSVPVPESQQDFDQNAPPRVLSRDPDMPSTGIVFIKKTAKHSAPTQFTGDWKVSSNTQTDFNSKFVIGIASHGHFFPNNLTIGFPYLPRGVCAHLRAVPLCSRYVSCGQRD</sequence>
<keyword evidence="3" id="KW-1185">Reference proteome</keyword>
<evidence type="ECO:0000313" key="3">
    <source>
        <dbReference type="Proteomes" id="UP000267096"/>
    </source>
</evidence>
<evidence type="ECO:0000256" key="1">
    <source>
        <dbReference type="SAM" id="SignalP"/>
    </source>
</evidence>